<organism evidence="1 2">
    <name type="scientific">Flavobacterium quisquiliarum</name>
    <dbReference type="NCBI Taxonomy" id="1834436"/>
    <lineage>
        <taxon>Bacteria</taxon>
        <taxon>Pseudomonadati</taxon>
        <taxon>Bacteroidota</taxon>
        <taxon>Flavobacteriia</taxon>
        <taxon>Flavobacteriales</taxon>
        <taxon>Flavobacteriaceae</taxon>
        <taxon>Flavobacterium</taxon>
    </lineage>
</organism>
<evidence type="ECO:0000313" key="1">
    <source>
        <dbReference type="EMBL" id="MFC4391389.1"/>
    </source>
</evidence>
<dbReference type="SUPFAM" id="SSF48452">
    <property type="entry name" value="TPR-like"/>
    <property type="match status" value="1"/>
</dbReference>
<dbReference type="RefSeq" id="WP_179001364.1">
    <property type="nucleotide sequence ID" value="NZ_JBHSCO010000003.1"/>
</dbReference>
<evidence type="ECO:0008006" key="3">
    <source>
        <dbReference type="Google" id="ProtNLM"/>
    </source>
</evidence>
<evidence type="ECO:0000313" key="2">
    <source>
        <dbReference type="Proteomes" id="UP001595719"/>
    </source>
</evidence>
<sequence length="263" mass="30419">MKTRFLIVILIFSLNTSLFGQSDYFLGKWTYCEMPSDSKTKELFNLGMDCIKQNYAIGAANNIFQDLIKKDKTFCDAYFFAGYTFRLSNMNKEAVVMYYMADSLSQNKSIEFKQNLATTSMLVGKIDLSRKKFKEITTFFPESPEGYYGIALTSTVIGDIDYGLENINIAEKKYATENKDVYFLKAVLLTLNNKHKEAIYYYEKVKSKFSKDDNFNGNYALSLYEVGFIANDEQMLKRATKHYEKVKDKSALTEYAKSKFEKK</sequence>
<protein>
    <recommendedName>
        <fullName evidence="3">Tetratricopeptide repeat-containing protein</fullName>
    </recommendedName>
</protein>
<dbReference type="Proteomes" id="UP001595719">
    <property type="component" value="Unassembled WGS sequence"/>
</dbReference>
<dbReference type="InterPro" id="IPR011990">
    <property type="entry name" value="TPR-like_helical_dom_sf"/>
</dbReference>
<dbReference type="EMBL" id="JBHSCO010000003">
    <property type="protein sequence ID" value="MFC4391389.1"/>
    <property type="molecule type" value="Genomic_DNA"/>
</dbReference>
<gene>
    <name evidence="1" type="ORF">ACFOY0_10320</name>
</gene>
<keyword evidence="2" id="KW-1185">Reference proteome</keyword>
<name>A0ABV8W4H7_9FLAO</name>
<dbReference type="Gene3D" id="1.25.40.10">
    <property type="entry name" value="Tetratricopeptide repeat domain"/>
    <property type="match status" value="1"/>
</dbReference>
<accession>A0ABV8W4H7</accession>
<proteinExistence type="predicted"/>
<reference evidence="2" key="1">
    <citation type="journal article" date="2019" name="Int. J. Syst. Evol. Microbiol.">
        <title>The Global Catalogue of Microorganisms (GCM) 10K type strain sequencing project: providing services to taxonomists for standard genome sequencing and annotation.</title>
        <authorList>
            <consortium name="The Broad Institute Genomics Platform"/>
            <consortium name="The Broad Institute Genome Sequencing Center for Infectious Disease"/>
            <person name="Wu L."/>
            <person name="Ma J."/>
        </authorList>
    </citation>
    <scope>NUCLEOTIDE SEQUENCE [LARGE SCALE GENOMIC DNA]</scope>
    <source>
        <strain evidence="2">CGMCC 1.15345</strain>
    </source>
</reference>
<comment type="caution">
    <text evidence="1">The sequence shown here is derived from an EMBL/GenBank/DDBJ whole genome shotgun (WGS) entry which is preliminary data.</text>
</comment>